<dbReference type="InterPro" id="IPR010432">
    <property type="entry name" value="RDD"/>
</dbReference>
<evidence type="ECO:0000259" key="7">
    <source>
        <dbReference type="Pfam" id="PF06271"/>
    </source>
</evidence>
<protein>
    <recommendedName>
        <fullName evidence="7">RDD domain-containing protein</fullName>
    </recommendedName>
</protein>
<dbReference type="InterPro" id="IPR051791">
    <property type="entry name" value="Pra-immunoreactive"/>
</dbReference>
<evidence type="ECO:0000256" key="2">
    <source>
        <dbReference type="ARBA" id="ARBA00022475"/>
    </source>
</evidence>
<evidence type="ECO:0000256" key="3">
    <source>
        <dbReference type="ARBA" id="ARBA00022692"/>
    </source>
</evidence>
<feature type="transmembrane region" description="Helical" evidence="6">
    <location>
        <begin position="26"/>
        <end position="53"/>
    </location>
</feature>
<dbReference type="EMBL" id="LSRP01000013">
    <property type="protein sequence ID" value="OJG00761.1"/>
    <property type="molecule type" value="Genomic_DNA"/>
</dbReference>
<dbReference type="AlphaFoldDB" id="A0A657LXK3"/>
<evidence type="ECO:0000313" key="9">
    <source>
        <dbReference type="Proteomes" id="UP000182661"/>
    </source>
</evidence>
<dbReference type="OrthoDB" id="7270324at2"/>
<proteinExistence type="predicted"/>
<dbReference type="Pfam" id="PF06271">
    <property type="entry name" value="RDD"/>
    <property type="match status" value="1"/>
</dbReference>
<keyword evidence="2" id="KW-1003">Cell membrane</keyword>
<keyword evidence="9" id="KW-1185">Reference proteome</keyword>
<comment type="subcellular location">
    <subcellularLocation>
        <location evidence="1">Cell membrane</location>
        <topology evidence="1">Multi-pass membrane protein</topology>
    </subcellularLocation>
</comment>
<comment type="caution">
    <text evidence="8">The sequence shown here is derived from an EMBL/GenBank/DDBJ whole genome shotgun (WGS) entry which is preliminary data.</text>
</comment>
<organism evidence="8 9">
    <name type="scientific">Pararhizobium antarcticum</name>
    <dbReference type="NCBI Taxonomy" id="1798805"/>
    <lineage>
        <taxon>Bacteria</taxon>
        <taxon>Pseudomonadati</taxon>
        <taxon>Pseudomonadota</taxon>
        <taxon>Alphaproteobacteria</taxon>
        <taxon>Hyphomicrobiales</taxon>
        <taxon>Rhizobiaceae</taxon>
        <taxon>Rhizobium/Agrobacterium group</taxon>
        <taxon>Pararhizobium</taxon>
    </lineage>
</organism>
<reference evidence="8 9" key="1">
    <citation type="submission" date="2016-02" db="EMBL/GenBank/DDBJ databases">
        <title>Genome sequencing of a beta-galactosidase producing bacteria Rhizobium sp. 59.</title>
        <authorList>
            <person name="Wang D."/>
            <person name="Kot W."/>
            <person name="Qin Y."/>
            <person name="Hansen L."/>
            <person name="Naqvi K."/>
            <person name="Rensing C."/>
        </authorList>
    </citation>
    <scope>NUCLEOTIDE SEQUENCE [LARGE SCALE GENOMIC DNA]</scope>
    <source>
        <strain evidence="8 9">59</strain>
    </source>
</reference>
<feature type="transmembrane region" description="Helical" evidence="6">
    <location>
        <begin position="105"/>
        <end position="132"/>
    </location>
</feature>
<gene>
    <name evidence="8" type="ORF">AX760_09840</name>
</gene>
<dbReference type="Proteomes" id="UP000182661">
    <property type="component" value="Unassembled WGS sequence"/>
</dbReference>
<keyword evidence="4 6" id="KW-1133">Transmembrane helix</keyword>
<keyword evidence="5 6" id="KW-0472">Membrane</keyword>
<dbReference type="GO" id="GO:0005886">
    <property type="term" value="C:plasma membrane"/>
    <property type="evidence" value="ECO:0007669"/>
    <property type="project" value="UniProtKB-SubCell"/>
</dbReference>
<feature type="domain" description="RDD" evidence="7">
    <location>
        <begin position="22"/>
        <end position="144"/>
    </location>
</feature>
<feature type="transmembrane region" description="Helical" evidence="6">
    <location>
        <begin position="59"/>
        <end position="80"/>
    </location>
</feature>
<evidence type="ECO:0000256" key="4">
    <source>
        <dbReference type="ARBA" id="ARBA00022989"/>
    </source>
</evidence>
<evidence type="ECO:0000256" key="6">
    <source>
        <dbReference type="SAM" id="Phobius"/>
    </source>
</evidence>
<dbReference type="RefSeq" id="WP_071831254.1">
    <property type="nucleotide sequence ID" value="NZ_LSRP01000013.1"/>
</dbReference>
<sequence length="154" mass="17163">MSVQDENLRIPSTDWRAYQGVLSRRMFAFVIDYLIVAMLWVPAAVVVFFLGILTFGLGFLLYPVLFAALAMLYFGVTVGGRNQASPGMNMMGLAIARTDGRPMDFLTAIVHLVIFWIANALLTPLILLIGLFTDRGRLLHDLLIGTVTVRRDRS</sequence>
<accession>A0A657LXK3</accession>
<dbReference type="PANTHER" id="PTHR36115">
    <property type="entry name" value="PROLINE-RICH ANTIGEN HOMOLOG-RELATED"/>
    <property type="match status" value="1"/>
</dbReference>
<name>A0A657LXK3_9HYPH</name>
<keyword evidence="3 6" id="KW-0812">Transmembrane</keyword>
<evidence type="ECO:0000313" key="8">
    <source>
        <dbReference type="EMBL" id="OJG00761.1"/>
    </source>
</evidence>
<dbReference type="PANTHER" id="PTHR36115:SF4">
    <property type="entry name" value="MEMBRANE PROTEIN"/>
    <property type="match status" value="1"/>
</dbReference>
<evidence type="ECO:0000256" key="5">
    <source>
        <dbReference type="ARBA" id="ARBA00023136"/>
    </source>
</evidence>
<evidence type="ECO:0000256" key="1">
    <source>
        <dbReference type="ARBA" id="ARBA00004651"/>
    </source>
</evidence>